<organism evidence="2 3">
    <name type="scientific">Quisquiliibacterium transsilvanicum</name>
    <dbReference type="NCBI Taxonomy" id="1549638"/>
    <lineage>
        <taxon>Bacteria</taxon>
        <taxon>Pseudomonadati</taxon>
        <taxon>Pseudomonadota</taxon>
        <taxon>Betaproteobacteria</taxon>
        <taxon>Burkholderiales</taxon>
        <taxon>Burkholderiaceae</taxon>
        <taxon>Quisquiliibacterium</taxon>
    </lineage>
</organism>
<protein>
    <submittedName>
        <fullName evidence="2">Uncharacterized protein</fullName>
    </submittedName>
</protein>
<feature type="transmembrane region" description="Helical" evidence="1">
    <location>
        <begin position="12"/>
        <end position="36"/>
    </location>
</feature>
<gene>
    <name evidence="2" type="ORF">HNQ70_001384</name>
</gene>
<dbReference type="Proteomes" id="UP000532440">
    <property type="component" value="Unassembled WGS sequence"/>
</dbReference>
<dbReference type="EMBL" id="JACHGB010000003">
    <property type="protein sequence ID" value="MBB5271374.1"/>
    <property type="molecule type" value="Genomic_DNA"/>
</dbReference>
<comment type="caution">
    <text evidence="2">The sequence shown here is derived from an EMBL/GenBank/DDBJ whole genome shotgun (WGS) entry which is preliminary data.</text>
</comment>
<keyword evidence="3" id="KW-1185">Reference proteome</keyword>
<name>A0A7W8HFZ6_9BURK</name>
<dbReference type="AlphaFoldDB" id="A0A7W8HFZ6"/>
<keyword evidence="1" id="KW-0472">Membrane</keyword>
<evidence type="ECO:0000313" key="3">
    <source>
        <dbReference type="Proteomes" id="UP000532440"/>
    </source>
</evidence>
<evidence type="ECO:0000256" key="1">
    <source>
        <dbReference type="SAM" id="Phobius"/>
    </source>
</evidence>
<keyword evidence="1" id="KW-0812">Transmembrane</keyword>
<reference evidence="2 3" key="1">
    <citation type="submission" date="2020-08" db="EMBL/GenBank/DDBJ databases">
        <title>Genomic Encyclopedia of Type Strains, Phase IV (KMG-IV): sequencing the most valuable type-strain genomes for metagenomic binning, comparative biology and taxonomic classification.</title>
        <authorList>
            <person name="Goeker M."/>
        </authorList>
    </citation>
    <scope>NUCLEOTIDE SEQUENCE [LARGE SCALE GENOMIC DNA]</scope>
    <source>
        <strain evidence="2 3">DSM 29781</strain>
    </source>
</reference>
<keyword evidence="1" id="KW-1133">Transmembrane helix</keyword>
<evidence type="ECO:0000313" key="2">
    <source>
        <dbReference type="EMBL" id="MBB5271374.1"/>
    </source>
</evidence>
<proteinExistence type="predicted"/>
<sequence length="37" mass="3744">MLDDLNRLIVAVAWVLLAILAGAGLAGIAVLIAWGLG</sequence>
<accession>A0A7W8HFZ6</accession>